<dbReference type="EMBL" id="JADINB010000151">
    <property type="protein sequence ID" value="MBO8429679.1"/>
    <property type="molecule type" value="Genomic_DNA"/>
</dbReference>
<feature type="domain" description="Mur ligase central" evidence="14">
    <location>
        <begin position="101"/>
        <end position="294"/>
    </location>
</feature>
<evidence type="ECO:0000256" key="6">
    <source>
        <dbReference type="ARBA" id="ARBA00022960"/>
    </source>
</evidence>
<dbReference type="GO" id="GO:0005737">
    <property type="term" value="C:cytoplasm"/>
    <property type="evidence" value="ECO:0007669"/>
    <property type="project" value="UniProtKB-SubCell"/>
</dbReference>
<dbReference type="GO" id="GO:0008360">
    <property type="term" value="P:regulation of cell shape"/>
    <property type="evidence" value="ECO:0007669"/>
    <property type="project" value="UniProtKB-KW"/>
</dbReference>
<keyword evidence="5 10" id="KW-0067">ATP-binding</keyword>
<feature type="binding site" evidence="10">
    <location>
        <begin position="103"/>
        <end position="109"/>
    </location>
    <ligand>
        <name>ATP</name>
        <dbReference type="ChEBI" id="CHEBI:30616"/>
    </ligand>
</feature>
<dbReference type="Pfam" id="PF01225">
    <property type="entry name" value="Mur_ligase"/>
    <property type="match status" value="1"/>
</dbReference>
<dbReference type="GO" id="GO:0071555">
    <property type="term" value="P:cell wall organization"/>
    <property type="evidence" value="ECO:0007669"/>
    <property type="project" value="UniProtKB-KW"/>
</dbReference>
<dbReference type="InterPro" id="IPR051046">
    <property type="entry name" value="MurCDEF_CellWall_CoF430Synth"/>
</dbReference>
<feature type="domain" description="Mur ligase C-terminal" evidence="13">
    <location>
        <begin position="317"/>
        <end position="438"/>
    </location>
</feature>
<dbReference type="GO" id="GO:0005524">
    <property type="term" value="F:ATP binding"/>
    <property type="evidence" value="ECO:0007669"/>
    <property type="project" value="UniProtKB-UniRule"/>
</dbReference>
<evidence type="ECO:0000256" key="2">
    <source>
        <dbReference type="ARBA" id="ARBA00022598"/>
    </source>
</evidence>
<dbReference type="Pfam" id="PF08245">
    <property type="entry name" value="Mur_ligase_M"/>
    <property type="match status" value="1"/>
</dbReference>
<evidence type="ECO:0000256" key="7">
    <source>
        <dbReference type="ARBA" id="ARBA00022984"/>
    </source>
</evidence>
<dbReference type="EC" id="6.3.2.10" evidence="10 11"/>
<dbReference type="InterPro" id="IPR000713">
    <property type="entry name" value="Mur_ligase_N"/>
</dbReference>
<dbReference type="AlphaFoldDB" id="A0A9D9GYQ0"/>
<dbReference type="PANTHER" id="PTHR43024:SF1">
    <property type="entry name" value="UDP-N-ACETYLMURAMOYL-TRIPEPTIDE--D-ALANYL-D-ALANINE LIGASE"/>
    <property type="match status" value="1"/>
</dbReference>
<reference evidence="15" key="2">
    <citation type="journal article" date="2021" name="PeerJ">
        <title>Extensive microbial diversity within the chicken gut microbiome revealed by metagenomics and culture.</title>
        <authorList>
            <person name="Gilroy R."/>
            <person name="Ravi A."/>
            <person name="Getino M."/>
            <person name="Pursley I."/>
            <person name="Horton D.L."/>
            <person name="Alikhan N.F."/>
            <person name="Baker D."/>
            <person name="Gharbi K."/>
            <person name="Hall N."/>
            <person name="Watson M."/>
            <person name="Adriaenssens E.M."/>
            <person name="Foster-Nyarko E."/>
            <person name="Jarju S."/>
            <person name="Secka A."/>
            <person name="Antonio M."/>
            <person name="Oren A."/>
            <person name="Chaudhuri R.R."/>
            <person name="La Ragione R."/>
            <person name="Hildebrand F."/>
            <person name="Pallen M.J."/>
        </authorList>
    </citation>
    <scope>NUCLEOTIDE SEQUENCE</scope>
    <source>
        <strain evidence="15">15467</strain>
    </source>
</reference>
<sequence>METEQLYDLFRNSSGVSTDSRRIWSGALFFALRGDNFNGNVYAAAALEAGAAYAVVDDMEVYRSNLSRYGERLVPVENTLVALQQLAKYNRLKHRLPVIAITGTNGKTTTKELVNAVLSAKYKTVCTEGNLNNHIGVPLTLLKIDDTTDVAVVEMGASAPGEIAALAELVCPSFGLITNVGRGHLLGFGSFEGVKKTKAELYANLERHKKIAFVNIDNPDLMEMLGHYPSLHIVPYGVRNNGVRIVPAGESPFLKLFYPAPDAGSAVNGSYIAIQTRLIGSYNADNVLAALSVALYFDIPVAKAVTAIEEYTPSNNRSQLKKTERNTVVIDAYNANPASMKAAIENFAELPFPDKNLILGDMLELGADSLKEHEKILSLALATEAENVYLVGGEFKKACNAALQTKDKRIHLFENSQILREYLEMTRPQGKCFLIKGSHGIRLENLPEVL</sequence>
<dbReference type="InterPro" id="IPR013221">
    <property type="entry name" value="Mur_ligase_cen"/>
</dbReference>
<dbReference type="SUPFAM" id="SSF53623">
    <property type="entry name" value="MurD-like peptide ligases, catalytic domain"/>
    <property type="match status" value="1"/>
</dbReference>
<comment type="similarity">
    <text evidence="10">Belongs to the MurCDEF family. MurF subfamily.</text>
</comment>
<organism evidence="15 16">
    <name type="scientific">Candidatus Egerieousia excrementavium</name>
    <dbReference type="NCBI Taxonomy" id="2840778"/>
    <lineage>
        <taxon>Bacteria</taxon>
        <taxon>Pseudomonadati</taxon>
        <taxon>Bacteroidota</taxon>
        <taxon>Bacteroidia</taxon>
        <taxon>Bacteroidales</taxon>
        <taxon>Candidatus Egerieousia</taxon>
    </lineage>
</organism>
<evidence type="ECO:0000313" key="15">
    <source>
        <dbReference type="EMBL" id="MBO8429679.1"/>
    </source>
</evidence>
<dbReference type="InterPro" id="IPR036565">
    <property type="entry name" value="Mur-like_cat_sf"/>
</dbReference>
<comment type="function">
    <text evidence="10 11">Involved in cell wall formation. Catalyzes the final step in the synthesis of UDP-N-acetylmuramoyl-pentapeptide, the precursor of murein.</text>
</comment>
<keyword evidence="3 10" id="KW-0132">Cell division</keyword>
<evidence type="ECO:0000259" key="12">
    <source>
        <dbReference type="Pfam" id="PF01225"/>
    </source>
</evidence>
<evidence type="ECO:0000256" key="5">
    <source>
        <dbReference type="ARBA" id="ARBA00022840"/>
    </source>
</evidence>
<accession>A0A9D9GYQ0</accession>
<comment type="subcellular location">
    <subcellularLocation>
        <location evidence="10 11">Cytoplasm</location>
    </subcellularLocation>
</comment>
<comment type="pathway">
    <text evidence="10 11">Cell wall biogenesis; peptidoglycan biosynthesis.</text>
</comment>
<comment type="caution">
    <text evidence="15">The sequence shown here is derived from an EMBL/GenBank/DDBJ whole genome shotgun (WGS) entry which is preliminary data.</text>
</comment>
<dbReference type="HAMAP" id="MF_02019">
    <property type="entry name" value="MurF"/>
    <property type="match status" value="1"/>
</dbReference>
<dbReference type="InterPro" id="IPR035911">
    <property type="entry name" value="MurE/MurF_N"/>
</dbReference>
<dbReference type="GO" id="GO:0051301">
    <property type="term" value="P:cell division"/>
    <property type="evidence" value="ECO:0007669"/>
    <property type="project" value="UniProtKB-KW"/>
</dbReference>
<dbReference type="Gene3D" id="3.40.1190.10">
    <property type="entry name" value="Mur-like, catalytic domain"/>
    <property type="match status" value="1"/>
</dbReference>
<dbReference type="SUPFAM" id="SSF53244">
    <property type="entry name" value="MurD-like peptide ligases, peptide-binding domain"/>
    <property type="match status" value="1"/>
</dbReference>
<feature type="domain" description="Mur ligase N-terminal catalytic" evidence="12">
    <location>
        <begin position="14"/>
        <end position="89"/>
    </location>
</feature>
<comment type="catalytic activity">
    <reaction evidence="10 11">
        <text>D-alanyl-D-alanine + UDP-N-acetyl-alpha-D-muramoyl-L-alanyl-gamma-D-glutamyl-meso-2,6-diaminopimelate + ATP = UDP-N-acetyl-alpha-D-muramoyl-L-alanyl-gamma-D-glutamyl-meso-2,6-diaminopimeloyl-D-alanyl-D-alanine + ADP + phosphate + H(+)</text>
        <dbReference type="Rhea" id="RHEA:28374"/>
        <dbReference type="ChEBI" id="CHEBI:15378"/>
        <dbReference type="ChEBI" id="CHEBI:30616"/>
        <dbReference type="ChEBI" id="CHEBI:43474"/>
        <dbReference type="ChEBI" id="CHEBI:57822"/>
        <dbReference type="ChEBI" id="CHEBI:61386"/>
        <dbReference type="ChEBI" id="CHEBI:83905"/>
        <dbReference type="ChEBI" id="CHEBI:456216"/>
        <dbReference type="EC" id="6.3.2.10"/>
    </reaction>
</comment>
<evidence type="ECO:0000313" key="16">
    <source>
        <dbReference type="Proteomes" id="UP000823635"/>
    </source>
</evidence>
<dbReference type="Gene3D" id="3.90.190.20">
    <property type="entry name" value="Mur ligase, C-terminal domain"/>
    <property type="match status" value="1"/>
</dbReference>
<dbReference type="GO" id="GO:0009252">
    <property type="term" value="P:peptidoglycan biosynthetic process"/>
    <property type="evidence" value="ECO:0007669"/>
    <property type="project" value="UniProtKB-UniRule"/>
</dbReference>
<dbReference type="NCBIfam" id="TIGR01143">
    <property type="entry name" value="murF"/>
    <property type="match status" value="1"/>
</dbReference>
<keyword evidence="9 10" id="KW-0961">Cell wall biogenesis/degradation</keyword>
<reference evidence="15" key="1">
    <citation type="submission" date="2020-10" db="EMBL/GenBank/DDBJ databases">
        <authorList>
            <person name="Gilroy R."/>
        </authorList>
    </citation>
    <scope>NUCLEOTIDE SEQUENCE</scope>
    <source>
        <strain evidence="15">15467</strain>
    </source>
</reference>
<keyword evidence="4 10" id="KW-0547">Nucleotide-binding</keyword>
<evidence type="ECO:0000256" key="9">
    <source>
        <dbReference type="ARBA" id="ARBA00023316"/>
    </source>
</evidence>
<protein>
    <recommendedName>
        <fullName evidence="10 11">UDP-N-acetylmuramoyl-tripeptide--D-alanyl-D-alanine ligase</fullName>
        <ecNumber evidence="10 11">6.3.2.10</ecNumber>
    </recommendedName>
    <alternativeName>
        <fullName evidence="10">D-alanyl-D-alanine-adding enzyme</fullName>
    </alternativeName>
</protein>
<keyword evidence="8 10" id="KW-0131">Cell cycle</keyword>
<keyword evidence="7 10" id="KW-0573">Peptidoglycan synthesis</keyword>
<dbReference type="Proteomes" id="UP000823635">
    <property type="component" value="Unassembled WGS sequence"/>
</dbReference>
<evidence type="ECO:0000256" key="10">
    <source>
        <dbReference type="HAMAP-Rule" id="MF_02019"/>
    </source>
</evidence>
<dbReference type="PANTHER" id="PTHR43024">
    <property type="entry name" value="UDP-N-ACETYLMURAMOYL-TRIPEPTIDE--D-ALANYL-D-ALANINE LIGASE"/>
    <property type="match status" value="1"/>
</dbReference>
<keyword evidence="1 10" id="KW-0963">Cytoplasm</keyword>
<dbReference type="Gene3D" id="3.40.1390.10">
    <property type="entry name" value="MurE/MurF, N-terminal domain"/>
    <property type="match status" value="1"/>
</dbReference>
<evidence type="ECO:0000256" key="11">
    <source>
        <dbReference type="RuleBase" id="RU004136"/>
    </source>
</evidence>
<dbReference type="Pfam" id="PF02875">
    <property type="entry name" value="Mur_ligase_C"/>
    <property type="match status" value="1"/>
</dbReference>
<dbReference type="InterPro" id="IPR036615">
    <property type="entry name" value="Mur_ligase_C_dom_sf"/>
</dbReference>
<evidence type="ECO:0000256" key="4">
    <source>
        <dbReference type="ARBA" id="ARBA00022741"/>
    </source>
</evidence>
<keyword evidence="6 10" id="KW-0133">Cell shape</keyword>
<evidence type="ECO:0000259" key="14">
    <source>
        <dbReference type="Pfam" id="PF08245"/>
    </source>
</evidence>
<dbReference type="InterPro" id="IPR005863">
    <property type="entry name" value="UDP-N-AcMur_synth"/>
</dbReference>
<evidence type="ECO:0000256" key="1">
    <source>
        <dbReference type="ARBA" id="ARBA00022490"/>
    </source>
</evidence>
<dbReference type="InterPro" id="IPR004101">
    <property type="entry name" value="Mur_ligase_C"/>
</dbReference>
<dbReference type="SUPFAM" id="SSF63418">
    <property type="entry name" value="MurE/MurF N-terminal domain"/>
    <property type="match status" value="1"/>
</dbReference>
<name>A0A9D9GYQ0_9BACT</name>
<evidence type="ECO:0000256" key="3">
    <source>
        <dbReference type="ARBA" id="ARBA00022618"/>
    </source>
</evidence>
<gene>
    <name evidence="10" type="primary">murF</name>
    <name evidence="15" type="ORF">IAC68_07110</name>
</gene>
<proteinExistence type="inferred from homology"/>
<evidence type="ECO:0000259" key="13">
    <source>
        <dbReference type="Pfam" id="PF02875"/>
    </source>
</evidence>
<dbReference type="GO" id="GO:0047480">
    <property type="term" value="F:UDP-N-acetylmuramoyl-tripeptide-D-alanyl-D-alanine ligase activity"/>
    <property type="evidence" value="ECO:0007669"/>
    <property type="project" value="UniProtKB-UniRule"/>
</dbReference>
<keyword evidence="2 10" id="KW-0436">Ligase</keyword>
<evidence type="ECO:0000256" key="8">
    <source>
        <dbReference type="ARBA" id="ARBA00023306"/>
    </source>
</evidence>